<protein>
    <recommendedName>
        <fullName evidence="3">Flagellin</fullName>
    </recommendedName>
</protein>
<comment type="caution">
    <text evidence="1">The sequence shown here is derived from an EMBL/GenBank/DDBJ whole genome shotgun (WGS) entry which is preliminary data.</text>
</comment>
<reference evidence="1 2" key="1">
    <citation type="submission" date="2019-10" db="EMBL/GenBank/DDBJ databases">
        <title>Comparative genomics of sulfur disproportionating microorganisms.</title>
        <authorList>
            <person name="Ward L.M."/>
            <person name="Bertran E."/>
            <person name="Johnston D."/>
        </authorList>
    </citation>
    <scope>NUCLEOTIDE SEQUENCE [LARGE SCALE GENOMIC DNA]</scope>
    <source>
        <strain evidence="1 2">DSM 14055</strain>
    </source>
</reference>
<dbReference type="Proteomes" id="UP000441717">
    <property type="component" value="Unassembled WGS sequence"/>
</dbReference>
<dbReference type="OrthoDB" id="1807089at2"/>
<evidence type="ECO:0008006" key="3">
    <source>
        <dbReference type="Google" id="ProtNLM"/>
    </source>
</evidence>
<accession>A0A6N7IQR2</accession>
<gene>
    <name evidence="1" type="ORF">GFC01_08810</name>
</gene>
<evidence type="ECO:0000313" key="1">
    <source>
        <dbReference type="EMBL" id="MQL52362.1"/>
    </source>
</evidence>
<name>A0A6N7IQR2_9FIRM</name>
<evidence type="ECO:0000313" key="2">
    <source>
        <dbReference type="Proteomes" id="UP000441717"/>
    </source>
</evidence>
<dbReference type="RefSeq" id="WP_152946383.1">
    <property type="nucleotide sequence ID" value="NZ_WHYR01000020.1"/>
</dbReference>
<proteinExistence type="predicted"/>
<sequence>MHHETNPFIQHAARQGQLLINASNTAAAASNELISVCDEIIYNINHGNMQGALASAQNARNIAGQIANNTQHLNRAIHERISMASYVLSRMQQHINEIAGALQGISGAVSNPHSQYYQQM</sequence>
<dbReference type="AlphaFoldDB" id="A0A6N7IQR2"/>
<organism evidence="1 2">
    <name type="scientific">Desulfofundulus thermobenzoicus</name>
    <dbReference type="NCBI Taxonomy" id="29376"/>
    <lineage>
        <taxon>Bacteria</taxon>
        <taxon>Bacillati</taxon>
        <taxon>Bacillota</taxon>
        <taxon>Clostridia</taxon>
        <taxon>Eubacteriales</taxon>
        <taxon>Peptococcaceae</taxon>
        <taxon>Desulfofundulus</taxon>
    </lineage>
</organism>
<keyword evidence="2" id="KW-1185">Reference proteome</keyword>
<dbReference type="EMBL" id="WHYR01000020">
    <property type="protein sequence ID" value="MQL52362.1"/>
    <property type="molecule type" value="Genomic_DNA"/>
</dbReference>